<dbReference type="InterPro" id="IPR057670">
    <property type="entry name" value="SH3_retrovirus"/>
</dbReference>
<protein>
    <submittedName>
        <fullName evidence="2">Retrovirus-related Pol polyprotein from transposon TNT 1-94</fullName>
    </submittedName>
</protein>
<dbReference type="PROSITE" id="PS50994">
    <property type="entry name" value="INTEGRASE"/>
    <property type="match status" value="1"/>
</dbReference>
<comment type="caution">
    <text evidence="2">The sequence shown here is derived from an EMBL/GenBank/DDBJ whole genome shotgun (WGS) entry which is preliminary data.</text>
</comment>
<dbReference type="GO" id="GO:0003676">
    <property type="term" value="F:nucleic acid binding"/>
    <property type="evidence" value="ECO:0007669"/>
    <property type="project" value="InterPro"/>
</dbReference>
<dbReference type="Gene3D" id="3.30.420.10">
    <property type="entry name" value="Ribonuclease H-like superfamily/Ribonuclease H"/>
    <property type="match status" value="1"/>
</dbReference>
<organism evidence="2">
    <name type="scientific">Tanacetum cinerariifolium</name>
    <name type="common">Dalmatian daisy</name>
    <name type="synonym">Chrysanthemum cinerariifolium</name>
    <dbReference type="NCBI Taxonomy" id="118510"/>
    <lineage>
        <taxon>Eukaryota</taxon>
        <taxon>Viridiplantae</taxon>
        <taxon>Streptophyta</taxon>
        <taxon>Embryophyta</taxon>
        <taxon>Tracheophyta</taxon>
        <taxon>Spermatophyta</taxon>
        <taxon>Magnoliopsida</taxon>
        <taxon>eudicotyledons</taxon>
        <taxon>Gunneridae</taxon>
        <taxon>Pentapetalae</taxon>
        <taxon>asterids</taxon>
        <taxon>campanulids</taxon>
        <taxon>Asterales</taxon>
        <taxon>Asteraceae</taxon>
        <taxon>Asteroideae</taxon>
        <taxon>Anthemideae</taxon>
        <taxon>Anthemidinae</taxon>
        <taxon>Tanacetum</taxon>
    </lineage>
</organism>
<dbReference type="PANTHER" id="PTHR42648">
    <property type="entry name" value="TRANSPOSASE, PUTATIVE-RELATED"/>
    <property type="match status" value="1"/>
</dbReference>
<dbReference type="SUPFAM" id="SSF53098">
    <property type="entry name" value="Ribonuclease H-like"/>
    <property type="match status" value="1"/>
</dbReference>
<dbReference type="Pfam" id="PF25597">
    <property type="entry name" value="SH3_retrovirus"/>
    <property type="match status" value="1"/>
</dbReference>
<dbReference type="InterPro" id="IPR012337">
    <property type="entry name" value="RNaseH-like_sf"/>
</dbReference>
<dbReference type="InterPro" id="IPR036397">
    <property type="entry name" value="RNaseH_sf"/>
</dbReference>
<gene>
    <name evidence="2" type="ORF">Tci_009800</name>
</gene>
<sequence length="505" mass="58051">MILESVEHSLLIWPTIEENGVTRIKKYDELSVVEKIQADCDIKATNIILQGLQSDIYSLVNHHRVTKDLWERIQLLMQGDDPIAYLNKEMAFLTVVASLRNASWYKEKALLADVQEAGQILDEEQLAFLGDPGVPDVLMANISNYSSDVISEKAQWIKPTLYDGIVMFDKHVDMPLIDDEKTLILEEESRSRMFEKENKPSDALPIKIKAPKELPKISLVNESLKKHKFYLAKFDNAVKIRTTPNARTEENSMAKLRSENERLCNEISYVKQVFKEQFDSIKQTRIRTKEQSNSVIDKLNLKSAENEDLKAQIQDKVVQIVFCTVRFGNDHIARIMGYGDYQLGNVTISKTLREFYENVGISHQTSVARTPQQNDVVERQNQTLVEAAHTMLVFSKASLFLWAEAIKTTCYTQNCSIIRRRYNKTPYELIQDTKPDLSFFYVFGALYYPTNDNDDLGKLDAKADIGIFIGYAPAKKAFRIYNKRTWKIIETIHVTFDELTTMVSE</sequence>
<dbReference type="AlphaFoldDB" id="A0A6L2JMD4"/>
<dbReference type="InterPro" id="IPR039537">
    <property type="entry name" value="Retrotran_Ty1/copia-like"/>
</dbReference>
<feature type="domain" description="Integrase catalytic" evidence="1">
    <location>
        <begin position="344"/>
        <end position="434"/>
    </location>
</feature>
<dbReference type="InterPro" id="IPR001584">
    <property type="entry name" value="Integrase_cat-core"/>
</dbReference>
<dbReference type="EMBL" id="BKCJ010000977">
    <property type="protein sequence ID" value="GEU37822.1"/>
    <property type="molecule type" value="Genomic_DNA"/>
</dbReference>
<evidence type="ECO:0000259" key="1">
    <source>
        <dbReference type="PROSITE" id="PS50994"/>
    </source>
</evidence>
<dbReference type="PANTHER" id="PTHR42648:SF32">
    <property type="entry name" value="RIBONUCLEASE H-LIKE DOMAIN, GAG-PRE-INTEGRASE DOMAIN PROTEIN-RELATED"/>
    <property type="match status" value="1"/>
</dbReference>
<name>A0A6L2JMD4_TANCI</name>
<reference evidence="2" key="1">
    <citation type="journal article" date="2019" name="Sci. Rep.">
        <title>Draft genome of Tanacetum cinerariifolium, the natural source of mosquito coil.</title>
        <authorList>
            <person name="Yamashiro T."/>
            <person name="Shiraishi A."/>
            <person name="Satake H."/>
            <person name="Nakayama K."/>
        </authorList>
    </citation>
    <scope>NUCLEOTIDE SEQUENCE</scope>
</reference>
<proteinExistence type="predicted"/>
<dbReference type="GO" id="GO:0015074">
    <property type="term" value="P:DNA integration"/>
    <property type="evidence" value="ECO:0007669"/>
    <property type="project" value="InterPro"/>
</dbReference>
<accession>A0A6L2JMD4</accession>
<evidence type="ECO:0000313" key="2">
    <source>
        <dbReference type="EMBL" id="GEU37822.1"/>
    </source>
</evidence>